<dbReference type="Proteomes" id="UP000276389">
    <property type="component" value="Unassembled WGS sequence"/>
</dbReference>
<evidence type="ECO:0000313" key="2">
    <source>
        <dbReference type="Proteomes" id="UP000276389"/>
    </source>
</evidence>
<gene>
    <name evidence="1" type="ORF">EJE24_22720</name>
</gene>
<protein>
    <submittedName>
        <fullName evidence="1">Uncharacterized protein</fullName>
    </submittedName>
</protein>
<dbReference type="EMBL" id="RWHU01000012">
    <property type="protein sequence ID" value="RSK63162.1"/>
    <property type="molecule type" value="Genomic_DNA"/>
</dbReference>
<dbReference type="RefSeq" id="WP_125915645.1">
    <property type="nucleotide sequence ID" value="NZ_RWHU01000012.1"/>
</dbReference>
<comment type="caution">
    <text evidence="1">The sequence shown here is derived from an EMBL/GenBank/DDBJ whole genome shotgun (WGS) entry which is preliminary data.</text>
</comment>
<sequence>MNSHTCRCLSSSDMHKVKLFLVPSLSEAENAEAKEAQEAFVREFPAADIQKVFPRNTNPNFDHMTSPGQHSMASEYLPFLNNQLLESAWPELKLSRKEYREDFRQQMADYGASSPPEELKRNRMFLALQDMVGSSLAVTRKLPGSENALTRFKSVAEEEVESTR</sequence>
<name>A0A3R9PXZ7_9ENTR</name>
<accession>A0A3R9PXZ7</accession>
<dbReference type="AlphaFoldDB" id="A0A3R9PXZ7"/>
<evidence type="ECO:0000313" key="1">
    <source>
        <dbReference type="EMBL" id="RSK63162.1"/>
    </source>
</evidence>
<organism evidence="1 2">
    <name type="scientific">Enterobacter huaxiensis</name>
    <dbReference type="NCBI Taxonomy" id="2494702"/>
    <lineage>
        <taxon>Bacteria</taxon>
        <taxon>Pseudomonadati</taxon>
        <taxon>Pseudomonadota</taxon>
        <taxon>Gammaproteobacteria</taxon>
        <taxon>Enterobacterales</taxon>
        <taxon>Enterobacteriaceae</taxon>
        <taxon>Enterobacter</taxon>
    </lineage>
</organism>
<reference evidence="1 2" key="1">
    <citation type="submission" date="2018-12" db="EMBL/GenBank/DDBJ databases">
        <title>The Genome Submission of two Enterobacter spp. strains.</title>
        <authorList>
            <person name="Wu W."/>
            <person name="Wei L."/>
            <person name="Feng Y."/>
            <person name="Zong Z."/>
        </authorList>
    </citation>
    <scope>NUCLEOTIDE SEQUENCE [LARGE SCALE GENOMIC DNA]</scope>
    <source>
        <strain evidence="1 2">WCHEHu045002</strain>
    </source>
</reference>
<proteinExistence type="predicted"/>